<proteinExistence type="predicted"/>
<name>A0A7W6CZP0_9HYPH</name>
<dbReference type="Proteomes" id="UP000528964">
    <property type="component" value="Unassembled WGS sequence"/>
</dbReference>
<dbReference type="AlphaFoldDB" id="A0A7W6CZP0"/>
<evidence type="ECO:0000313" key="2">
    <source>
        <dbReference type="Proteomes" id="UP000528964"/>
    </source>
</evidence>
<protein>
    <submittedName>
        <fullName evidence="1">Uncharacterized protein</fullName>
    </submittedName>
</protein>
<reference evidence="1 2" key="1">
    <citation type="submission" date="2020-08" db="EMBL/GenBank/DDBJ databases">
        <title>Genomic Encyclopedia of Type Strains, Phase IV (KMG-IV): sequencing the most valuable type-strain genomes for metagenomic binning, comparative biology and taxonomic classification.</title>
        <authorList>
            <person name="Goeker M."/>
        </authorList>
    </citation>
    <scope>NUCLEOTIDE SEQUENCE [LARGE SCALE GENOMIC DNA]</scope>
    <source>
        <strain evidence="1 2">DSM 25481</strain>
    </source>
</reference>
<gene>
    <name evidence="1" type="ORF">GGR24_002727</name>
</gene>
<accession>A0A7W6CZP0</accession>
<keyword evidence="2" id="KW-1185">Reference proteome</keyword>
<organism evidence="1 2">
    <name type="scientific">Hansschlegelia beijingensis</name>
    <dbReference type="NCBI Taxonomy" id="1133344"/>
    <lineage>
        <taxon>Bacteria</taxon>
        <taxon>Pseudomonadati</taxon>
        <taxon>Pseudomonadota</taxon>
        <taxon>Alphaproteobacteria</taxon>
        <taxon>Hyphomicrobiales</taxon>
        <taxon>Methylopilaceae</taxon>
        <taxon>Hansschlegelia</taxon>
    </lineage>
</organism>
<dbReference type="RefSeq" id="WP_183395903.1">
    <property type="nucleotide sequence ID" value="NZ_JACIDR010000004.1"/>
</dbReference>
<dbReference type="EMBL" id="JACIDR010000004">
    <property type="protein sequence ID" value="MBB3974050.1"/>
    <property type="molecule type" value="Genomic_DNA"/>
</dbReference>
<comment type="caution">
    <text evidence="1">The sequence shown here is derived from an EMBL/GenBank/DDBJ whole genome shotgun (WGS) entry which is preliminary data.</text>
</comment>
<evidence type="ECO:0000313" key="1">
    <source>
        <dbReference type="EMBL" id="MBB3974050.1"/>
    </source>
</evidence>
<sequence>MGDPRTSVDWPAVICEAYAAEARPPLTEQLVAQVREELTQALSGAADQAAHDQAERANEALDAFEVALRSVVGPRVESLDEQAGVAIMKHRSEADRPLRAFGGQ</sequence>